<comment type="caution">
    <text evidence="1">The sequence shown here is derived from an EMBL/GenBank/DDBJ whole genome shotgun (WGS) entry which is preliminary data.</text>
</comment>
<dbReference type="AlphaFoldDB" id="S2DJ71"/>
<accession>S2DJ71</accession>
<evidence type="ECO:0000313" key="1">
    <source>
        <dbReference type="EMBL" id="EOZ92001.1"/>
    </source>
</evidence>
<dbReference type="Proteomes" id="UP000006073">
    <property type="component" value="Unassembled WGS sequence"/>
</dbReference>
<keyword evidence="2" id="KW-1185">Reference proteome</keyword>
<name>S2DJ71_INDAL</name>
<dbReference type="EMBL" id="ALWO02000052">
    <property type="protein sequence ID" value="EOZ92001.1"/>
    <property type="molecule type" value="Genomic_DNA"/>
</dbReference>
<organism evidence="1 2">
    <name type="scientific">Indibacter alkaliphilus (strain CCUG 57479 / KCTC 22604 / LW1)</name>
    <dbReference type="NCBI Taxonomy" id="1189612"/>
    <lineage>
        <taxon>Bacteria</taxon>
        <taxon>Pseudomonadati</taxon>
        <taxon>Bacteroidota</taxon>
        <taxon>Cytophagia</taxon>
        <taxon>Cytophagales</taxon>
        <taxon>Cyclobacteriaceae</taxon>
    </lineage>
</organism>
<sequence length="43" mass="4856">MLIKLYFNLIESAKILAAGHIPMVFWHNMANGNQGVQSSFIYS</sequence>
<evidence type="ECO:0000313" key="2">
    <source>
        <dbReference type="Proteomes" id="UP000006073"/>
    </source>
</evidence>
<protein>
    <submittedName>
        <fullName evidence="1">Uncharacterized protein</fullName>
    </submittedName>
</protein>
<reference evidence="1 2" key="1">
    <citation type="journal article" date="2013" name="Genome Announc.">
        <title>Draft Genome Sequence of Indibacter alkaliphilus Strain LW1T, Isolated from Lonar Lake, a Haloalkaline Lake in the Buldana District of Maharashtra, India.</title>
        <authorList>
            <person name="Singh A."/>
            <person name="Kumar Jangir P."/>
            <person name="Sharma R."/>
            <person name="Singh A."/>
            <person name="Kumar Pinnaka A."/>
            <person name="Shivaji S."/>
        </authorList>
    </citation>
    <scope>NUCLEOTIDE SEQUENCE [LARGE SCALE GENOMIC DNA]</scope>
    <source>
        <strain evidence="2">CCUG 57479 / KCTC 22604 / LW1</strain>
    </source>
</reference>
<proteinExistence type="predicted"/>
<gene>
    <name evidence="1" type="ORF">A33Q_4094</name>
</gene>